<dbReference type="InterPro" id="IPR009501">
    <property type="entry name" value="UCP020269"/>
</dbReference>
<dbReference type="EMBL" id="FUPS01000001">
    <property type="protein sequence ID" value="SJR85820.1"/>
    <property type="molecule type" value="Genomic_DNA"/>
</dbReference>
<dbReference type="GeneID" id="66353917"/>
<reference evidence="5" key="3">
    <citation type="journal article" date="2018" name="Genome Biol.">
        <title>SKESA: strategic k-mer extension for scrupulous assemblies.</title>
        <authorList>
            <person name="Souvorov A."/>
            <person name="Agarwala R."/>
            <person name="Lipman D.J."/>
        </authorList>
    </citation>
    <scope>NUCLEOTIDE SEQUENCE</scope>
    <source>
        <strain evidence="6">Clostridioides</strain>
        <strain evidence="5">HN1000</strain>
    </source>
</reference>
<dbReference type="RefSeq" id="WP_003427410.1">
    <property type="nucleotide sequence ID" value="NZ_AP025558.1"/>
</dbReference>
<protein>
    <submittedName>
        <fullName evidence="7">Iron-sulfur cluster-binding protein</fullName>
    </submittedName>
    <submittedName>
        <fullName evidence="5">Lactate utilization protein</fullName>
    </submittedName>
</protein>
<organism evidence="2">
    <name type="scientific">Clostridioides difficile</name>
    <name type="common">Peptoclostridium difficile</name>
    <dbReference type="NCBI Taxonomy" id="1496"/>
    <lineage>
        <taxon>Bacteria</taxon>
        <taxon>Bacillati</taxon>
        <taxon>Bacillota</taxon>
        <taxon>Clostridia</taxon>
        <taxon>Peptostreptococcales</taxon>
        <taxon>Peptostreptococcaceae</taxon>
        <taxon>Clostridioides</taxon>
    </lineage>
</organism>
<dbReference type="EMBL" id="LK932395">
    <property type="protein sequence ID" value="CDS86568.1"/>
    <property type="molecule type" value="Genomic_DNA"/>
</dbReference>
<dbReference type="AlphaFoldDB" id="A0A031W923"/>
<evidence type="ECO:0000313" key="3">
    <source>
        <dbReference type="EMBL" id="CDS87028.1"/>
    </source>
</evidence>
<gene>
    <name evidence="4" type="ORF">BN1095_340273</name>
    <name evidence="3" type="ORF">BN1096_590037</name>
    <name evidence="2" type="ORF">BN1097_570035</name>
    <name evidence="5" type="ORF">KRM00_003453</name>
    <name evidence="6" type="ORF">KRQ00_002840</name>
    <name evidence="7" type="ORF">SAMEA3375112_00419</name>
</gene>
<evidence type="ECO:0000313" key="2">
    <source>
        <dbReference type="EMBL" id="CDS86568.1"/>
    </source>
</evidence>
<evidence type="ECO:0000313" key="6">
    <source>
        <dbReference type="EMBL" id="HBH2621058.1"/>
    </source>
</evidence>
<dbReference type="PANTHER" id="PTHR36179">
    <property type="entry name" value="LUD_DOM DOMAIN-CONTAINING PROTEIN"/>
    <property type="match status" value="1"/>
</dbReference>
<evidence type="ECO:0000313" key="7">
    <source>
        <dbReference type="EMBL" id="SJR85820.1"/>
    </source>
</evidence>
<dbReference type="InterPro" id="IPR037171">
    <property type="entry name" value="NagB/RpiA_transferase-like"/>
</dbReference>
<dbReference type="InterPro" id="IPR003741">
    <property type="entry name" value="LUD_dom"/>
</dbReference>
<dbReference type="Proteomes" id="UP000878956">
    <property type="component" value="Unassembled WGS sequence"/>
</dbReference>
<dbReference type="Pfam" id="PF02589">
    <property type="entry name" value="LUD_dom"/>
    <property type="match status" value="1"/>
</dbReference>
<evidence type="ECO:0000259" key="1">
    <source>
        <dbReference type="Pfam" id="PF02589"/>
    </source>
</evidence>
<evidence type="ECO:0000313" key="5">
    <source>
        <dbReference type="EMBL" id="HBH1543918.1"/>
    </source>
</evidence>
<dbReference type="EMBL" id="LK933005">
    <property type="protein sequence ID" value="CDT22134.1"/>
    <property type="molecule type" value="Genomic_DNA"/>
</dbReference>
<dbReference type="Proteomes" id="UP000189137">
    <property type="component" value="Unassembled WGS sequence"/>
</dbReference>
<dbReference type="PANTHER" id="PTHR36179:SF2">
    <property type="entry name" value="LUD DOMAIN-CONTAINING PROTEIN"/>
    <property type="match status" value="1"/>
</dbReference>
<dbReference type="InterPro" id="IPR024185">
    <property type="entry name" value="FTHF_cligase-like_sf"/>
</dbReference>
<sequence length="215" mass="24053">MIRQTPLEKRYDKLGPHIVTALKKRYFDAYYCKTRNEALQQILDLIPQNHVVSWGGSETLKEMGVQTAVREKGFKVIDRDLAKTPEERTEIMRQALLCDTFLMSSNAISEDGQLFNIDGNGNRVAAMIFGPKNVIVVAGMNKIVKNIDDAIQRTRTIASPAVVQRFQDVNTPCYINGSCIDCTSPESICAYMVTTRISRPAKKIKVILVGENLGL</sequence>
<dbReference type="Proteomes" id="UP000879542">
    <property type="component" value="Unassembled WGS sequence"/>
</dbReference>
<reference evidence="2" key="1">
    <citation type="submission" date="2014-07" db="EMBL/GenBank/DDBJ databases">
        <authorList>
            <person name="Monot Marc"/>
        </authorList>
    </citation>
    <scope>NUCLEOTIDE SEQUENCE</scope>
    <source>
        <strain evidence="4">7032989</strain>
        <strain evidence="2">7032994</strain>
    </source>
</reference>
<evidence type="ECO:0000313" key="8">
    <source>
        <dbReference type="Proteomes" id="UP000189137"/>
    </source>
</evidence>
<name>A0A031W923_CLODI</name>
<reference evidence="5" key="4">
    <citation type="submission" date="2021-06" db="EMBL/GenBank/DDBJ databases">
        <authorList>
            <consortium name="NCBI Pathogen Detection Project"/>
        </authorList>
    </citation>
    <scope>NUCLEOTIDE SEQUENCE</scope>
    <source>
        <strain evidence="6">Clostridioides</strain>
        <strain evidence="5">HN1000</strain>
    </source>
</reference>
<dbReference type="PIRSF" id="PIRSF020269">
    <property type="entry name" value="DUF1121"/>
    <property type="match status" value="1"/>
</dbReference>
<dbReference type="EMBL" id="DAEPXK010000052">
    <property type="protein sequence ID" value="HBH1543918.1"/>
    <property type="molecule type" value="Genomic_DNA"/>
</dbReference>
<accession>A0A031W923</accession>
<dbReference type="PATRIC" id="fig|1496.1373.peg.2086"/>
<dbReference type="EMBL" id="DAEQIJ010000015">
    <property type="protein sequence ID" value="HBH2621058.1"/>
    <property type="molecule type" value="Genomic_DNA"/>
</dbReference>
<dbReference type="SUPFAM" id="SSF100950">
    <property type="entry name" value="NagB/RpiA/CoA transferase-like"/>
    <property type="match status" value="1"/>
</dbReference>
<dbReference type="EMBL" id="LK932512">
    <property type="protein sequence ID" value="CDS87028.1"/>
    <property type="molecule type" value="Genomic_DNA"/>
</dbReference>
<reference evidence="7 8" key="2">
    <citation type="submission" date="2017-02" db="EMBL/GenBank/DDBJ databases">
        <authorList>
            <consortium name="Pathogen Informatics"/>
        </authorList>
    </citation>
    <scope>NUCLEOTIDE SEQUENCE [LARGE SCALE GENOMIC DNA]</scope>
    <source>
        <strain evidence="7 8">VRECD0157</strain>
    </source>
</reference>
<feature type="domain" description="LUD" evidence="1">
    <location>
        <begin position="18"/>
        <end position="209"/>
    </location>
</feature>
<proteinExistence type="predicted"/>
<dbReference type="Gene3D" id="3.40.50.10420">
    <property type="entry name" value="NagB/RpiA/CoA transferase-like"/>
    <property type="match status" value="1"/>
</dbReference>
<evidence type="ECO:0000313" key="4">
    <source>
        <dbReference type="EMBL" id="CDT22134.1"/>
    </source>
</evidence>